<evidence type="ECO:0000256" key="5">
    <source>
        <dbReference type="ARBA" id="ARBA00023136"/>
    </source>
</evidence>
<dbReference type="InterPro" id="IPR000326">
    <property type="entry name" value="PAP2/HPO"/>
</dbReference>
<protein>
    <submittedName>
        <fullName evidence="10">AcidPPc domain-containing protein</fullName>
    </submittedName>
</protein>
<sequence length="224" mass="25262">MDLFSVVIRTLKPFQRGYFLNDDSLKYPYRSSTVKGIYLYTATPTITLLVTRYKNIPLIIISLYKFIFLLVFGYTVVSMFVNMGKVFVGRLRPYFHDVCGPTVITETPYGYISEFTCTKNGSASIKKMRLSFPSGHVYLHYRMPDIGLGSLLQAFVPTAALTTAFYVGITRISDYKHHWTDVLGGMIIGALVGIFTVSFSLKTLDQSFTGIFLSYSHAEVVVEI</sequence>
<feature type="domain" description="Phosphatidic acid phosphatase type 2/haloperoxidase" evidence="7">
    <location>
        <begin position="67"/>
        <end position="197"/>
    </location>
</feature>
<dbReference type="Gene3D" id="1.20.144.10">
    <property type="entry name" value="Phosphatidic acid phosphatase type 2/haloperoxidase"/>
    <property type="match status" value="1"/>
</dbReference>
<proteinExistence type="inferred from homology"/>
<evidence type="ECO:0000259" key="7">
    <source>
        <dbReference type="SMART" id="SM00014"/>
    </source>
</evidence>
<organism evidence="10">
    <name type="scientific">Taenia asiatica</name>
    <name type="common">Asian tapeworm</name>
    <dbReference type="NCBI Taxonomy" id="60517"/>
    <lineage>
        <taxon>Eukaryota</taxon>
        <taxon>Metazoa</taxon>
        <taxon>Spiralia</taxon>
        <taxon>Lophotrochozoa</taxon>
        <taxon>Platyhelminthes</taxon>
        <taxon>Cestoda</taxon>
        <taxon>Eucestoda</taxon>
        <taxon>Cyclophyllidea</taxon>
        <taxon>Taeniidae</taxon>
        <taxon>Taenia</taxon>
    </lineage>
</organism>
<accession>A0A0R3WB73</accession>
<dbReference type="PANTHER" id="PTHR10165">
    <property type="entry name" value="LIPID PHOSPHATE PHOSPHATASE"/>
    <property type="match status" value="1"/>
</dbReference>
<keyword evidence="4 6" id="KW-1133">Transmembrane helix</keyword>
<dbReference type="Proteomes" id="UP000282613">
    <property type="component" value="Unassembled WGS sequence"/>
</dbReference>
<evidence type="ECO:0000313" key="10">
    <source>
        <dbReference type="WBParaSite" id="TASK_0000786501-mRNA-1"/>
    </source>
</evidence>
<keyword evidence="3 6" id="KW-0812">Transmembrane</keyword>
<evidence type="ECO:0000256" key="2">
    <source>
        <dbReference type="ARBA" id="ARBA00008816"/>
    </source>
</evidence>
<evidence type="ECO:0000256" key="3">
    <source>
        <dbReference type="ARBA" id="ARBA00022692"/>
    </source>
</evidence>
<reference evidence="10" key="1">
    <citation type="submission" date="2017-02" db="UniProtKB">
        <authorList>
            <consortium name="WormBaseParasite"/>
        </authorList>
    </citation>
    <scope>IDENTIFICATION</scope>
</reference>
<dbReference type="GO" id="GO:0006644">
    <property type="term" value="P:phospholipid metabolic process"/>
    <property type="evidence" value="ECO:0007669"/>
    <property type="project" value="InterPro"/>
</dbReference>
<evidence type="ECO:0000313" key="8">
    <source>
        <dbReference type="EMBL" id="VDK39145.1"/>
    </source>
</evidence>
<dbReference type="SUPFAM" id="SSF48317">
    <property type="entry name" value="Acid phosphatase/Vanadium-dependent haloperoxidase"/>
    <property type="match status" value="1"/>
</dbReference>
<keyword evidence="9" id="KW-1185">Reference proteome</keyword>
<evidence type="ECO:0000256" key="4">
    <source>
        <dbReference type="ARBA" id="ARBA00022989"/>
    </source>
</evidence>
<evidence type="ECO:0000256" key="6">
    <source>
        <dbReference type="SAM" id="Phobius"/>
    </source>
</evidence>
<keyword evidence="5 6" id="KW-0472">Membrane</keyword>
<dbReference type="PANTHER" id="PTHR10165:SF103">
    <property type="entry name" value="PHOSPHOLIPID PHOSPHATASE HOMOLOG 1.2 HOMOLOG"/>
    <property type="match status" value="1"/>
</dbReference>
<dbReference type="GO" id="GO:0008195">
    <property type="term" value="F:phosphatidate phosphatase activity"/>
    <property type="evidence" value="ECO:0007669"/>
    <property type="project" value="TreeGrafter"/>
</dbReference>
<feature type="transmembrane region" description="Helical" evidence="6">
    <location>
        <begin position="181"/>
        <end position="201"/>
    </location>
</feature>
<feature type="transmembrane region" description="Helical" evidence="6">
    <location>
        <begin position="146"/>
        <end position="169"/>
    </location>
</feature>
<dbReference type="GO" id="GO:0007165">
    <property type="term" value="P:signal transduction"/>
    <property type="evidence" value="ECO:0007669"/>
    <property type="project" value="TreeGrafter"/>
</dbReference>
<dbReference type="InterPro" id="IPR036938">
    <property type="entry name" value="PAP2/HPO_sf"/>
</dbReference>
<dbReference type="InterPro" id="IPR043216">
    <property type="entry name" value="PAP-like"/>
</dbReference>
<dbReference type="Pfam" id="PF01569">
    <property type="entry name" value="PAP2"/>
    <property type="match status" value="1"/>
</dbReference>
<comment type="subcellular location">
    <subcellularLocation>
        <location evidence="1">Membrane</location>
        <topology evidence="1">Multi-pass membrane protein</topology>
    </subcellularLocation>
</comment>
<dbReference type="AlphaFoldDB" id="A0A0R3WB73"/>
<name>A0A0R3WB73_TAEAS</name>
<dbReference type="GO" id="GO:0046839">
    <property type="term" value="P:phospholipid dephosphorylation"/>
    <property type="evidence" value="ECO:0007669"/>
    <property type="project" value="TreeGrafter"/>
</dbReference>
<feature type="transmembrane region" description="Helical" evidence="6">
    <location>
        <begin position="58"/>
        <end position="81"/>
    </location>
</feature>
<dbReference type="SMART" id="SM00014">
    <property type="entry name" value="acidPPc"/>
    <property type="match status" value="1"/>
</dbReference>
<evidence type="ECO:0000313" key="9">
    <source>
        <dbReference type="Proteomes" id="UP000282613"/>
    </source>
</evidence>
<dbReference type="GO" id="GO:0005886">
    <property type="term" value="C:plasma membrane"/>
    <property type="evidence" value="ECO:0007669"/>
    <property type="project" value="TreeGrafter"/>
</dbReference>
<dbReference type="OrthoDB" id="8907274at2759"/>
<comment type="similarity">
    <text evidence="2">Belongs to the PA-phosphatase related phosphoesterase family.</text>
</comment>
<dbReference type="WBParaSite" id="TASK_0000786501-mRNA-1">
    <property type="protein sequence ID" value="TASK_0000786501-mRNA-1"/>
    <property type="gene ID" value="TASK_0000786501"/>
</dbReference>
<dbReference type="STRING" id="60517.A0A0R3WB73"/>
<evidence type="ECO:0000256" key="1">
    <source>
        <dbReference type="ARBA" id="ARBA00004141"/>
    </source>
</evidence>
<gene>
    <name evidence="8" type="ORF">TASK_LOCUS7866</name>
</gene>
<dbReference type="EMBL" id="UYRS01018687">
    <property type="protein sequence ID" value="VDK39145.1"/>
    <property type="molecule type" value="Genomic_DNA"/>
</dbReference>
<reference evidence="8 9" key="2">
    <citation type="submission" date="2018-11" db="EMBL/GenBank/DDBJ databases">
        <authorList>
            <consortium name="Pathogen Informatics"/>
        </authorList>
    </citation>
    <scope>NUCLEOTIDE SEQUENCE [LARGE SCALE GENOMIC DNA]</scope>
</reference>